<keyword evidence="6" id="KW-1185">Reference proteome</keyword>
<name>A0A024GEP9_9STRA</name>
<dbReference type="AlphaFoldDB" id="A0A024GEP9"/>
<evidence type="ECO:0000259" key="4">
    <source>
        <dbReference type="PROSITE" id="PS51371"/>
    </source>
</evidence>
<dbReference type="PANTHER" id="PTHR43080:SF2">
    <property type="entry name" value="CBS DOMAIN-CONTAINING PROTEIN"/>
    <property type="match status" value="1"/>
</dbReference>
<dbReference type="Gene3D" id="3.10.580.10">
    <property type="entry name" value="CBS-domain"/>
    <property type="match status" value="2"/>
</dbReference>
<evidence type="ECO:0000256" key="1">
    <source>
        <dbReference type="ARBA" id="ARBA00023122"/>
    </source>
</evidence>
<organism evidence="5 6">
    <name type="scientific">Albugo candida</name>
    <dbReference type="NCBI Taxonomy" id="65357"/>
    <lineage>
        <taxon>Eukaryota</taxon>
        <taxon>Sar</taxon>
        <taxon>Stramenopiles</taxon>
        <taxon>Oomycota</taxon>
        <taxon>Peronosporomycetes</taxon>
        <taxon>Albuginales</taxon>
        <taxon>Albuginaceae</taxon>
        <taxon>Albugo</taxon>
    </lineage>
</organism>
<feature type="domain" description="CBS" evidence="4">
    <location>
        <begin position="103"/>
        <end position="163"/>
    </location>
</feature>
<keyword evidence="3" id="KW-0175">Coiled coil</keyword>
<gene>
    <name evidence="5" type="ORF">BN9_060420</name>
</gene>
<dbReference type="Proteomes" id="UP000053237">
    <property type="component" value="Unassembled WGS sequence"/>
</dbReference>
<dbReference type="PANTHER" id="PTHR43080">
    <property type="entry name" value="CBS DOMAIN-CONTAINING PROTEIN CBSX3, MITOCHONDRIAL"/>
    <property type="match status" value="1"/>
</dbReference>
<dbReference type="CDD" id="cd02205">
    <property type="entry name" value="CBS_pair_SF"/>
    <property type="match status" value="1"/>
</dbReference>
<reference evidence="5 6" key="1">
    <citation type="submission" date="2012-05" db="EMBL/GenBank/DDBJ databases">
        <title>Recombination and specialization in a pathogen metapopulation.</title>
        <authorList>
            <person name="Gardiner A."/>
            <person name="Kemen E."/>
            <person name="Schultz-Larsen T."/>
            <person name="MacLean D."/>
            <person name="Van Oosterhout C."/>
            <person name="Jones J.D.G."/>
        </authorList>
    </citation>
    <scope>NUCLEOTIDE SEQUENCE [LARGE SCALE GENOMIC DNA]</scope>
    <source>
        <strain evidence="5 6">Ac Nc2</strain>
    </source>
</reference>
<comment type="caution">
    <text evidence="5">The sequence shown here is derived from an EMBL/GenBank/DDBJ whole genome shotgun (WGS) entry which is preliminary data.</text>
</comment>
<dbReference type="InterPro" id="IPR000644">
    <property type="entry name" value="CBS_dom"/>
</dbReference>
<dbReference type="InParanoid" id="A0A024GEP9"/>
<proteinExistence type="predicted"/>
<feature type="coiled-coil region" evidence="3">
    <location>
        <begin position="175"/>
        <end position="203"/>
    </location>
</feature>
<dbReference type="PROSITE" id="PS51371">
    <property type="entry name" value="CBS"/>
    <property type="match status" value="2"/>
</dbReference>
<dbReference type="Pfam" id="PF00571">
    <property type="entry name" value="CBS"/>
    <property type="match status" value="2"/>
</dbReference>
<dbReference type="EMBL" id="CAIX01000091">
    <property type="protein sequence ID" value="CCI45169.1"/>
    <property type="molecule type" value="Genomic_DNA"/>
</dbReference>
<sequence length="295" mass="33257">MLRHNLKNFLRPPFLSTYQKISSNAVLNQRTVGSILSTESATIPSVPFDTTVRNAAQLMFDRKLVAVPVVKDLKLCGLFTEHDYCQAVQSNKLSAIVGDVSTPAPHASVVHPEDGVGHCLQEMTRKNATSVAVVDNSGNYLGTLSLSHISEEYFAHKDGAHKSLEFAESSVFPEMDHVELEKENLYEQLKQDMEQTRHNLKEKSVFAQELEKIERDIAEQEFSASSVYPDLNRVEDKVLASMKSEESYFHEEKRDSVDEIVQMKAEWLEERHIFSEPADFPEVAVVSDVLETSKV</sequence>
<evidence type="ECO:0000313" key="6">
    <source>
        <dbReference type="Proteomes" id="UP000053237"/>
    </source>
</evidence>
<accession>A0A024GEP9</accession>
<dbReference type="SUPFAM" id="SSF54631">
    <property type="entry name" value="CBS-domain pair"/>
    <property type="match status" value="1"/>
</dbReference>
<dbReference type="InterPro" id="IPR046342">
    <property type="entry name" value="CBS_dom_sf"/>
</dbReference>
<evidence type="ECO:0000256" key="3">
    <source>
        <dbReference type="SAM" id="Coils"/>
    </source>
</evidence>
<keyword evidence="1 2" id="KW-0129">CBS domain</keyword>
<dbReference type="OrthoDB" id="158470at2759"/>
<evidence type="ECO:0000313" key="5">
    <source>
        <dbReference type="EMBL" id="CCI45169.1"/>
    </source>
</evidence>
<feature type="domain" description="CBS" evidence="4">
    <location>
        <begin position="36"/>
        <end position="94"/>
    </location>
</feature>
<evidence type="ECO:0000256" key="2">
    <source>
        <dbReference type="PROSITE-ProRule" id="PRU00703"/>
    </source>
</evidence>
<protein>
    <recommendedName>
        <fullName evidence="4">CBS domain-containing protein</fullName>
    </recommendedName>
</protein>
<dbReference type="InterPro" id="IPR051257">
    <property type="entry name" value="Diverse_CBS-Domain"/>
</dbReference>